<keyword evidence="2" id="KW-0560">Oxidoreductase</keyword>
<feature type="domain" description="3-hydroxyacyl-CoA dehydrogenase NAD binding" evidence="4">
    <location>
        <begin position="6"/>
        <end position="186"/>
    </location>
</feature>
<dbReference type="SUPFAM" id="SSF48179">
    <property type="entry name" value="6-phosphogluconate dehydrogenase C-terminal domain-like"/>
    <property type="match status" value="1"/>
</dbReference>
<dbReference type="NCBIfam" id="NF005875">
    <property type="entry name" value="PRK07819.1"/>
    <property type="match status" value="1"/>
</dbReference>
<dbReference type="Proteomes" id="UP000677668">
    <property type="component" value="Chromosome 2"/>
</dbReference>
<dbReference type="InterPro" id="IPR013328">
    <property type="entry name" value="6PGD_dom2"/>
</dbReference>
<evidence type="ECO:0000256" key="2">
    <source>
        <dbReference type="ARBA" id="ARBA00023002"/>
    </source>
</evidence>
<evidence type="ECO:0000259" key="4">
    <source>
        <dbReference type="Pfam" id="PF02737"/>
    </source>
</evidence>
<name>A0ABX8B6X3_9BACT</name>
<comment type="similarity">
    <text evidence="1">Belongs to the 3-hydroxyacyl-CoA dehydrogenase family.</text>
</comment>
<dbReference type="InterPro" id="IPR008927">
    <property type="entry name" value="6-PGluconate_DH-like_C_sf"/>
</dbReference>
<proteinExistence type="inferred from homology"/>
<dbReference type="InterPro" id="IPR006180">
    <property type="entry name" value="3-OHacyl-CoA_DH_CS"/>
</dbReference>
<dbReference type="PROSITE" id="PS00067">
    <property type="entry name" value="3HCDH"/>
    <property type="match status" value="1"/>
</dbReference>
<keyword evidence="6" id="KW-1185">Reference proteome</keyword>
<evidence type="ECO:0000313" key="5">
    <source>
        <dbReference type="EMBL" id="QUV95309.1"/>
    </source>
</evidence>
<evidence type="ECO:0000256" key="1">
    <source>
        <dbReference type="ARBA" id="ARBA00009463"/>
    </source>
</evidence>
<dbReference type="InterPro" id="IPR036291">
    <property type="entry name" value="NAD(P)-bd_dom_sf"/>
</dbReference>
<dbReference type="Gene3D" id="1.10.1040.10">
    <property type="entry name" value="N-(1-d-carboxylethyl)-l-norvaline Dehydrogenase, domain 2"/>
    <property type="match status" value="1"/>
</dbReference>
<dbReference type="InterPro" id="IPR006176">
    <property type="entry name" value="3-OHacyl-CoA_DH_NAD-bd"/>
</dbReference>
<dbReference type="Pfam" id="PF02737">
    <property type="entry name" value="3HCDH_N"/>
    <property type="match status" value="1"/>
</dbReference>
<dbReference type="PIRSF" id="PIRSF000105">
    <property type="entry name" value="HCDH"/>
    <property type="match status" value="1"/>
</dbReference>
<organism evidence="5 6">
    <name type="scientific">Chloracidobacterium sp. N</name>
    <dbReference type="NCBI Taxonomy" id="2821540"/>
    <lineage>
        <taxon>Bacteria</taxon>
        <taxon>Pseudomonadati</taxon>
        <taxon>Acidobacteriota</taxon>
        <taxon>Terriglobia</taxon>
        <taxon>Terriglobales</taxon>
        <taxon>Acidobacteriaceae</taxon>
        <taxon>Chloracidobacterium</taxon>
        <taxon>Chloracidobacterium aggregatum</taxon>
    </lineage>
</organism>
<accession>A0ABX8B6X3</accession>
<dbReference type="RefSeq" id="WP_211423543.1">
    <property type="nucleotide sequence ID" value="NZ_CP072643.1"/>
</dbReference>
<reference evidence="5 6" key="1">
    <citation type="submission" date="2021-03" db="EMBL/GenBank/DDBJ databases">
        <title>Genomic and phenotypic characterization of Chloracidobacterium isolates provides evidence for multiple species.</title>
        <authorList>
            <person name="Saini M.K."/>
            <person name="Costas A.M.G."/>
            <person name="Tank M."/>
            <person name="Bryant D.A."/>
        </authorList>
    </citation>
    <scope>NUCLEOTIDE SEQUENCE [LARGE SCALE GENOMIC DNA]</scope>
    <source>
        <strain evidence="5 6">N</strain>
    </source>
</reference>
<dbReference type="Gene3D" id="3.40.50.720">
    <property type="entry name" value="NAD(P)-binding Rossmann-like Domain"/>
    <property type="match status" value="1"/>
</dbReference>
<dbReference type="PANTHER" id="PTHR48075:SF5">
    <property type="entry name" value="3-HYDROXYBUTYRYL-COA DEHYDROGENASE"/>
    <property type="match status" value="1"/>
</dbReference>
<feature type="domain" description="3-hydroxyacyl-CoA dehydrogenase C-terminal" evidence="3">
    <location>
        <begin position="189"/>
        <end position="285"/>
    </location>
</feature>
<dbReference type="Pfam" id="PF00725">
    <property type="entry name" value="3HCDH"/>
    <property type="match status" value="1"/>
</dbReference>
<gene>
    <name evidence="5" type="ORF">J8C05_14960</name>
</gene>
<dbReference type="EMBL" id="CP072643">
    <property type="protein sequence ID" value="QUV95309.1"/>
    <property type="molecule type" value="Genomic_DNA"/>
</dbReference>
<evidence type="ECO:0000313" key="6">
    <source>
        <dbReference type="Proteomes" id="UP000677668"/>
    </source>
</evidence>
<dbReference type="InterPro" id="IPR006108">
    <property type="entry name" value="3HC_DH_C"/>
</dbReference>
<dbReference type="SUPFAM" id="SSF51735">
    <property type="entry name" value="NAD(P)-binding Rossmann-fold domains"/>
    <property type="match status" value="1"/>
</dbReference>
<sequence>MTELRNIGVVGCGTMGAGIAQTVIQAGLDVVVVEADDDRLQRGFTMIVSSLSKLVEKGLLEDEAKSAAQQRLRGSTELAALAGCDLVIEAIVEDLAAKQTLFRQLDELCRPETVFASNTSSLSITQMAGVVSPARQTRFLGLHFFNPVPRMALVEVVRSFLTDAAVAEQVTAFVHAIGKTPVQATDKTGFIVNRLLVPYSLDAIRALEEGVGSIADIDQAMKLGAGHPMGPLMLNDLVGLDVLLNVANVMYDAFRERRFAPPPLLTRMVAAGWLGRKTGRGFYDYSDPKQPKPMTLQ</sequence>
<dbReference type="PANTHER" id="PTHR48075">
    <property type="entry name" value="3-HYDROXYACYL-COA DEHYDROGENASE FAMILY PROTEIN"/>
    <property type="match status" value="1"/>
</dbReference>
<protein>
    <submittedName>
        <fullName evidence="5">3-hydroxyacyl-CoA dehydrogenase family protein</fullName>
    </submittedName>
</protein>
<dbReference type="InterPro" id="IPR022694">
    <property type="entry name" value="3-OHacyl-CoA_DH"/>
</dbReference>
<evidence type="ECO:0000259" key="3">
    <source>
        <dbReference type="Pfam" id="PF00725"/>
    </source>
</evidence>